<gene>
    <name evidence="1" type="primary">ADM5</name>
    <name evidence="1" type="ORF">CM83_22656</name>
    <name evidence="2" type="ORF">g.23912</name>
</gene>
<proteinExistence type="predicted"/>
<protein>
    <submittedName>
        <fullName evidence="1">Putative adrenomedullin-5-like protein</fullName>
    </submittedName>
</protein>
<reference evidence="2" key="3">
    <citation type="journal article" date="2016" name="Gigascience">
        <title>De novo construction of an expanded transcriptome assembly for the western tarnished plant bug, Lygus hesperus.</title>
        <authorList>
            <person name="Tassone E.E."/>
            <person name="Geib S.M."/>
            <person name="Hall B."/>
            <person name="Fabrick J.A."/>
            <person name="Brent C.S."/>
            <person name="Hull J.J."/>
        </authorList>
    </citation>
    <scope>NUCLEOTIDE SEQUENCE</scope>
</reference>
<dbReference type="EMBL" id="GBHO01038680">
    <property type="protein sequence ID" value="JAG04924.1"/>
    <property type="molecule type" value="Transcribed_RNA"/>
</dbReference>
<name>A0A0A9WAU4_LYGHE</name>
<reference evidence="1" key="2">
    <citation type="submission" date="2014-07" db="EMBL/GenBank/DDBJ databases">
        <authorList>
            <person name="Hull J."/>
        </authorList>
    </citation>
    <scope>NUCLEOTIDE SEQUENCE</scope>
</reference>
<accession>A0A0A9WAU4</accession>
<dbReference type="EMBL" id="GDHC01016961">
    <property type="protein sequence ID" value="JAQ01668.1"/>
    <property type="molecule type" value="Transcribed_RNA"/>
</dbReference>
<organism evidence="1">
    <name type="scientific">Lygus hesperus</name>
    <name type="common">Western plant bug</name>
    <dbReference type="NCBI Taxonomy" id="30085"/>
    <lineage>
        <taxon>Eukaryota</taxon>
        <taxon>Metazoa</taxon>
        <taxon>Ecdysozoa</taxon>
        <taxon>Arthropoda</taxon>
        <taxon>Hexapoda</taxon>
        <taxon>Insecta</taxon>
        <taxon>Pterygota</taxon>
        <taxon>Neoptera</taxon>
        <taxon>Paraneoptera</taxon>
        <taxon>Hemiptera</taxon>
        <taxon>Heteroptera</taxon>
        <taxon>Panheteroptera</taxon>
        <taxon>Cimicomorpha</taxon>
        <taxon>Miridae</taxon>
        <taxon>Mirini</taxon>
        <taxon>Lygus</taxon>
    </lineage>
</organism>
<reference evidence="1" key="1">
    <citation type="journal article" date="2014" name="PLoS ONE">
        <title>Transcriptome-Based Identification of ABC Transporters in the Western Tarnished Plant Bug Lygus hesperus.</title>
        <authorList>
            <person name="Hull J.J."/>
            <person name="Chaney K."/>
            <person name="Geib S.M."/>
            <person name="Fabrick J.A."/>
            <person name="Brent C.S."/>
            <person name="Walsh D."/>
            <person name="Lavine L.C."/>
        </authorList>
    </citation>
    <scope>NUCLEOTIDE SEQUENCE</scope>
</reference>
<evidence type="ECO:0000313" key="1">
    <source>
        <dbReference type="EMBL" id="JAG04924.1"/>
    </source>
</evidence>
<evidence type="ECO:0000313" key="2">
    <source>
        <dbReference type="EMBL" id="JAQ01668.1"/>
    </source>
</evidence>
<dbReference type="AlphaFoldDB" id="A0A0A9WAU4"/>
<sequence length="106" mass="11592">MSLHTLSLISDSNYFSSGSKCIVVGFFTCVYDPVFTVCAGRFVVSTGIEKLYGVNLVICTAPIVFYVSTPPTSSNVTQSPSRNPCRVMFYVTHVAGFDELIESNYP</sequence>